<keyword evidence="2" id="KW-1185">Reference proteome</keyword>
<sequence length="185" mass="21018">MGALLTDMLQRAQRSRRVVSIQSSGGTFLGYVLNHNPELVVLRTITRQGLLTGVRTLSLSNVSQVHFYDKYVRLIEFKEHNPEVVYARPAAPDGLDNQYLTVASVLQRASEVRQLVQLETHADSDLYGYIERITEDELLVEVYTQYGEPDGHTVLDLDNVRSVIWSDEDTRTIELLIKQRGTEAK</sequence>
<accession>A0A4Z0MN27</accession>
<reference evidence="1 2" key="1">
    <citation type="submission" date="2019-04" db="EMBL/GenBank/DDBJ databases">
        <authorList>
            <person name="Feng G."/>
            <person name="Zhang J."/>
            <person name="Zhu H."/>
        </authorList>
    </citation>
    <scope>NUCLEOTIDE SEQUENCE [LARGE SCALE GENOMIC DNA]</scope>
    <source>
        <strain evidence="1 2">JCM 19491</strain>
    </source>
</reference>
<evidence type="ECO:0000313" key="2">
    <source>
        <dbReference type="Proteomes" id="UP000298284"/>
    </source>
</evidence>
<dbReference type="OrthoDB" id="875757at2"/>
<dbReference type="RefSeq" id="WP_135530791.1">
    <property type="nucleotide sequence ID" value="NZ_SRKZ01000003.1"/>
</dbReference>
<proteinExistence type="predicted"/>
<gene>
    <name evidence="1" type="ORF">EU557_12530</name>
</gene>
<organism evidence="1 2">
    <name type="scientific">Hymenobacter wooponensis</name>
    <dbReference type="NCBI Taxonomy" id="1525360"/>
    <lineage>
        <taxon>Bacteria</taxon>
        <taxon>Pseudomonadati</taxon>
        <taxon>Bacteroidota</taxon>
        <taxon>Cytophagia</taxon>
        <taxon>Cytophagales</taxon>
        <taxon>Hymenobacteraceae</taxon>
        <taxon>Hymenobacter</taxon>
    </lineage>
</organism>
<dbReference type="Proteomes" id="UP000298284">
    <property type="component" value="Unassembled WGS sequence"/>
</dbReference>
<evidence type="ECO:0000313" key="1">
    <source>
        <dbReference type="EMBL" id="TGD80647.1"/>
    </source>
</evidence>
<name>A0A4Z0MN27_9BACT</name>
<protein>
    <submittedName>
        <fullName evidence="1">Uncharacterized protein</fullName>
    </submittedName>
</protein>
<comment type="caution">
    <text evidence="1">The sequence shown here is derived from an EMBL/GenBank/DDBJ whole genome shotgun (WGS) entry which is preliminary data.</text>
</comment>
<dbReference type="AlphaFoldDB" id="A0A4Z0MN27"/>
<dbReference type="EMBL" id="SRKZ01000003">
    <property type="protein sequence ID" value="TGD80647.1"/>
    <property type="molecule type" value="Genomic_DNA"/>
</dbReference>